<dbReference type="Proteomes" id="UP000006135">
    <property type="component" value="Chromosome"/>
</dbReference>
<dbReference type="SMART" id="SM00419">
    <property type="entry name" value="HTH_CRP"/>
    <property type="match status" value="1"/>
</dbReference>
<dbReference type="InterPro" id="IPR000595">
    <property type="entry name" value="cNMP-bd_dom"/>
</dbReference>
<dbReference type="InterPro" id="IPR018490">
    <property type="entry name" value="cNMP-bd_dom_sf"/>
</dbReference>
<dbReference type="PROSITE" id="PS51063">
    <property type="entry name" value="HTH_CRP_2"/>
    <property type="match status" value="1"/>
</dbReference>
<evidence type="ECO:0000256" key="3">
    <source>
        <dbReference type="ARBA" id="ARBA00023163"/>
    </source>
</evidence>
<evidence type="ECO:0000313" key="7">
    <source>
        <dbReference type="Proteomes" id="UP000006135"/>
    </source>
</evidence>
<dbReference type="InterPro" id="IPR036388">
    <property type="entry name" value="WH-like_DNA-bd_sf"/>
</dbReference>
<dbReference type="SUPFAM" id="SSF46785">
    <property type="entry name" value="Winged helix' DNA-binding domain"/>
    <property type="match status" value="1"/>
</dbReference>
<dbReference type="GO" id="GO:0005829">
    <property type="term" value="C:cytosol"/>
    <property type="evidence" value="ECO:0007669"/>
    <property type="project" value="TreeGrafter"/>
</dbReference>
<dbReference type="PANTHER" id="PTHR24567">
    <property type="entry name" value="CRP FAMILY TRANSCRIPTIONAL REGULATORY PROTEIN"/>
    <property type="match status" value="1"/>
</dbReference>
<sequence>MPQTAGTSLRRWHGGVLDLCQVFGAALARVECGPESSKPSGARVELSDLAARLRQQPIFSAWPPALLNALLPSTHMENWEDGALLFVEQSPAADFFWLESGVVELVSSSAEGKEKVVEIMQAGDLFAEGVAFMGGRYPVSARCSGAVRVLRIPFAPVVATLDANPQLMRRILAQLSMRLHFLVKELRQFSVQSADARVANYLLELGQTAEARPGWVTLPAKKATIAGRIGITPETLSRVLRRLREAGIIAIEGRHLRILDMDILKQRACG</sequence>
<organism evidence="6 7">
    <name type="scientific">Acidithiobacillus caldus (strain SM-1)</name>
    <dbReference type="NCBI Taxonomy" id="990288"/>
    <lineage>
        <taxon>Bacteria</taxon>
        <taxon>Pseudomonadati</taxon>
        <taxon>Pseudomonadota</taxon>
        <taxon>Acidithiobacillia</taxon>
        <taxon>Acidithiobacillales</taxon>
        <taxon>Acidithiobacillaceae</taxon>
        <taxon>Acidithiobacillus</taxon>
    </lineage>
</organism>
<dbReference type="Gene3D" id="2.60.120.10">
    <property type="entry name" value="Jelly Rolls"/>
    <property type="match status" value="1"/>
</dbReference>
<gene>
    <name evidence="6" type="ordered locus">Atc_1516</name>
</gene>
<dbReference type="Pfam" id="PF00027">
    <property type="entry name" value="cNMP_binding"/>
    <property type="match status" value="1"/>
</dbReference>
<proteinExistence type="predicted"/>
<dbReference type="PROSITE" id="PS50042">
    <property type="entry name" value="CNMP_BINDING_3"/>
    <property type="match status" value="1"/>
</dbReference>
<dbReference type="STRING" id="990288.Atc_1516"/>
<dbReference type="CDD" id="cd00038">
    <property type="entry name" value="CAP_ED"/>
    <property type="match status" value="1"/>
</dbReference>
<feature type="domain" description="HTH crp-type" evidence="5">
    <location>
        <begin position="192"/>
        <end position="262"/>
    </location>
</feature>
<feature type="domain" description="Cyclic nucleotide-binding" evidence="4">
    <location>
        <begin position="58"/>
        <end position="178"/>
    </location>
</feature>
<evidence type="ECO:0000259" key="5">
    <source>
        <dbReference type="PROSITE" id="PS51063"/>
    </source>
</evidence>
<dbReference type="HOGENOM" id="CLU_075053_4_0_6"/>
<keyword evidence="2" id="KW-0238">DNA-binding</keyword>
<keyword evidence="1" id="KW-0805">Transcription regulation</keyword>
<dbReference type="SMART" id="SM00100">
    <property type="entry name" value="cNMP"/>
    <property type="match status" value="1"/>
</dbReference>
<protein>
    <submittedName>
        <fullName evidence="6">Transcriptional regulator, Crp/Fnr family</fullName>
    </submittedName>
</protein>
<evidence type="ECO:0000259" key="4">
    <source>
        <dbReference type="PROSITE" id="PS50042"/>
    </source>
</evidence>
<dbReference type="InterPro" id="IPR036390">
    <property type="entry name" value="WH_DNA-bd_sf"/>
</dbReference>
<name>F9ZNC2_ACICS</name>
<accession>F9ZNC2</accession>
<dbReference type="InterPro" id="IPR050397">
    <property type="entry name" value="Env_Response_Regulators"/>
</dbReference>
<dbReference type="Pfam" id="PF13545">
    <property type="entry name" value="HTH_Crp_2"/>
    <property type="match status" value="1"/>
</dbReference>
<dbReference type="KEGG" id="acu:Atc_1516"/>
<reference evidence="6 7" key="1">
    <citation type="journal article" date="2011" name="J. Genet. Genomics">
        <title>Unraveling the Acidithiobacillus caldus complete genome and its central metabolisms for carbon assimilation.</title>
        <authorList>
            <person name="You X.Y."/>
            <person name="Guo X."/>
            <person name="Zheng H.J."/>
            <person name="Zhang M.J."/>
            <person name="Liu L.J."/>
            <person name="Zhu Y.Q."/>
            <person name="Zhu B."/>
            <person name="Wang S.Y."/>
            <person name="Zhao G.P."/>
            <person name="Poetsch A."/>
            <person name="Jiang C.Y."/>
            <person name="Liu S.J."/>
        </authorList>
    </citation>
    <scope>NUCLEOTIDE SEQUENCE [LARGE SCALE GENOMIC DNA]</scope>
    <source>
        <strain evidence="6 7">SM-1</strain>
    </source>
</reference>
<evidence type="ECO:0000256" key="1">
    <source>
        <dbReference type="ARBA" id="ARBA00023015"/>
    </source>
</evidence>
<dbReference type="CDD" id="cd00092">
    <property type="entry name" value="HTH_CRP"/>
    <property type="match status" value="1"/>
</dbReference>
<dbReference type="AlphaFoldDB" id="F9ZNC2"/>
<dbReference type="InterPro" id="IPR014710">
    <property type="entry name" value="RmlC-like_jellyroll"/>
</dbReference>
<dbReference type="PANTHER" id="PTHR24567:SF68">
    <property type="entry name" value="DNA-BINDING TRANSCRIPTIONAL DUAL REGULATOR CRP"/>
    <property type="match status" value="1"/>
</dbReference>
<dbReference type="InterPro" id="IPR012318">
    <property type="entry name" value="HTH_CRP"/>
</dbReference>
<dbReference type="GO" id="GO:0003677">
    <property type="term" value="F:DNA binding"/>
    <property type="evidence" value="ECO:0007669"/>
    <property type="project" value="UniProtKB-KW"/>
</dbReference>
<dbReference type="Gene3D" id="1.10.10.10">
    <property type="entry name" value="Winged helix-like DNA-binding domain superfamily/Winged helix DNA-binding domain"/>
    <property type="match status" value="1"/>
</dbReference>
<dbReference type="PRINTS" id="PR00034">
    <property type="entry name" value="HTHCRP"/>
</dbReference>
<dbReference type="EMBL" id="CP002573">
    <property type="protein sequence ID" value="AEK58165.1"/>
    <property type="molecule type" value="Genomic_DNA"/>
</dbReference>
<keyword evidence="7" id="KW-1185">Reference proteome</keyword>
<dbReference type="SUPFAM" id="SSF51206">
    <property type="entry name" value="cAMP-binding domain-like"/>
    <property type="match status" value="1"/>
</dbReference>
<keyword evidence="3" id="KW-0804">Transcription</keyword>
<evidence type="ECO:0000313" key="6">
    <source>
        <dbReference type="EMBL" id="AEK58165.1"/>
    </source>
</evidence>
<evidence type="ECO:0000256" key="2">
    <source>
        <dbReference type="ARBA" id="ARBA00023125"/>
    </source>
</evidence>
<dbReference type="GO" id="GO:0003700">
    <property type="term" value="F:DNA-binding transcription factor activity"/>
    <property type="evidence" value="ECO:0007669"/>
    <property type="project" value="TreeGrafter"/>
</dbReference>